<accession>A0A1I7XKD7</accession>
<proteinExistence type="predicted"/>
<reference evidence="2" key="1">
    <citation type="submission" date="2016-11" db="UniProtKB">
        <authorList>
            <consortium name="WormBaseParasite"/>
        </authorList>
    </citation>
    <scope>IDENTIFICATION</scope>
</reference>
<dbReference type="Proteomes" id="UP000095283">
    <property type="component" value="Unplaced"/>
</dbReference>
<evidence type="ECO:0000313" key="2">
    <source>
        <dbReference type="WBParaSite" id="Hba_18232"/>
    </source>
</evidence>
<sequence>MVANSIADICVPDTFSACAITADCASMALTMSTYWISYTLRIL</sequence>
<keyword evidence="1" id="KW-1185">Reference proteome</keyword>
<organism evidence="1 2">
    <name type="scientific">Heterorhabditis bacteriophora</name>
    <name type="common">Entomopathogenic nematode worm</name>
    <dbReference type="NCBI Taxonomy" id="37862"/>
    <lineage>
        <taxon>Eukaryota</taxon>
        <taxon>Metazoa</taxon>
        <taxon>Ecdysozoa</taxon>
        <taxon>Nematoda</taxon>
        <taxon>Chromadorea</taxon>
        <taxon>Rhabditida</taxon>
        <taxon>Rhabditina</taxon>
        <taxon>Rhabditomorpha</taxon>
        <taxon>Strongyloidea</taxon>
        <taxon>Heterorhabditidae</taxon>
        <taxon>Heterorhabditis</taxon>
    </lineage>
</organism>
<protein>
    <submittedName>
        <fullName evidence="2">7TM_GPCR_Srx domain-containing protein</fullName>
    </submittedName>
</protein>
<name>A0A1I7XKD7_HETBA</name>
<dbReference type="WBParaSite" id="Hba_18232">
    <property type="protein sequence ID" value="Hba_18232"/>
    <property type="gene ID" value="Hba_18232"/>
</dbReference>
<evidence type="ECO:0000313" key="1">
    <source>
        <dbReference type="Proteomes" id="UP000095283"/>
    </source>
</evidence>
<dbReference type="AlphaFoldDB" id="A0A1I7XKD7"/>